<dbReference type="PANTHER" id="PTHR31808">
    <property type="entry name" value="EXPRESSED PROTEIN"/>
    <property type="match status" value="1"/>
</dbReference>
<gene>
    <name evidence="1" type="ORF">GOP47_0010475</name>
</gene>
<dbReference type="InterPro" id="IPR008479">
    <property type="entry name" value="DUF760"/>
</dbReference>
<dbReference type="AlphaFoldDB" id="A0A9D4ZGF4"/>
<accession>A0A9D4ZGF4</accession>
<comment type="caution">
    <text evidence="1">The sequence shown here is derived from an EMBL/GenBank/DDBJ whole genome shotgun (WGS) entry which is preliminary data.</text>
</comment>
<dbReference type="Proteomes" id="UP000886520">
    <property type="component" value="Chromosome 10"/>
</dbReference>
<dbReference type="InterPro" id="IPR038925">
    <property type="entry name" value="At3g17800-like"/>
</dbReference>
<name>A0A9D4ZGF4_ADICA</name>
<dbReference type="EMBL" id="JABFUD020000010">
    <property type="protein sequence ID" value="KAI5074514.1"/>
    <property type="molecule type" value="Genomic_DNA"/>
</dbReference>
<protein>
    <submittedName>
        <fullName evidence="1">Uncharacterized protein</fullName>
    </submittedName>
</protein>
<dbReference type="Pfam" id="PF05542">
    <property type="entry name" value="DUF760"/>
    <property type="match status" value="1"/>
</dbReference>
<keyword evidence="2" id="KW-1185">Reference proteome</keyword>
<proteinExistence type="predicted"/>
<reference evidence="1" key="1">
    <citation type="submission" date="2021-01" db="EMBL/GenBank/DDBJ databases">
        <title>Adiantum capillus-veneris genome.</title>
        <authorList>
            <person name="Fang Y."/>
            <person name="Liao Q."/>
        </authorList>
    </citation>
    <scope>NUCLEOTIDE SEQUENCE</scope>
    <source>
        <strain evidence="1">H3</strain>
        <tissue evidence="1">Leaf</tissue>
    </source>
</reference>
<sequence length="389" mass="43591">MENGFCACLDIRPAASPSPVQRQASCFLHPSHRHFKVNISRCGEPKNTLRALLVRANMSEKGFQNPVSPFQPRSPTGVYLADLLQSNPDLIHMAVEHELEALAENREADANQNQLTSCGADLPLYKRIAELKSQERFDALEEILYMLIVQKFVGAQIAMVPSIPTLLSGDMSWPIQFEELQSIHSNEALDLILEHSLLVLGKQTATKYFSSSTFAHISKKSMKEIYTDSVTYGYFMRRLNNRFRLERAVKSCPHSARSPQEIGGRLMPEVAAAMSILRDLRGSTSSMSHLKTSEFLAYILSFDAESLKGFRSIRAKESCSIVIKHTEALFKELDFRVSSNGSMRSGGKDEGTQLNFLRSKGLVLEAVAFGSFLWDVETYVDSYYSIVNN</sequence>
<dbReference type="OrthoDB" id="1918772at2759"/>
<evidence type="ECO:0000313" key="1">
    <source>
        <dbReference type="EMBL" id="KAI5074514.1"/>
    </source>
</evidence>
<organism evidence="1 2">
    <name type="scientific">Adiantum capillus-veneris</name>
    <name type="common">Maidenhair fern</name>
    <dbReference type="NCBI Taxonomy" id="13818"/>
    <lineage>
        <taxon>Eukaryota</taxon>
        <taxon>Viridiplantae</taxon>
        <taxon>Streptophyta</taxon>
        <taxon>Embryophyta</taxon>
        <taxon>Tracheophyta</taxon>
        <taxon>Polypodiopsida</taxon>
        <taxon>Polypodiidae</taxon>
        <taxon>Polypodiales</taxon>
        <taxon>Pteridineae</taxon>
        <taxon>Pteridaceae</taxon>
        <taxon>Vittarioideae</taxon>
        <taxon>Adiantum</taxon>
    </lineage>
</organism>
<dbReference type="PANTHER" id="PTHR31808:SF4">
    <property type="entry name" value="LIGASE, PUTATIVE (DUF760)-RELATED"/>
    <property type="match status" value="1"/>
</dbReference>
<evidence type="ECO:0000313" key="2">
    <source>
        <dbReference type="Proteomes" id="UP000886520"/>
    </source>
</evidence>